<feature type="compositionally biased region" description="Basic and acidic residues" evidence="1">
    <location>
        <begin position="101"/>
        <end position="118"/>
    </location>
</feature>
<evidence type="ECO:0000313" key="3">
    <source>
        <dbReference type="Proteomes" id="UP000636888"/>
    </source>
</evidence>
<dbReference type="Proteomes" id="UP000636888">
    <property type="component" value="Unassembled WGS sequence"/>
</dbReference>
<accession>A0A8J7LV14</accession>
<evidence type="ECO:0000256" key="1">
    <source>
        <dbReference type="SAM" id="MobiDB-lite"/>
    </source>
</evidence>
<dbReference type="AlphaFoldDB" id="A0A8J7LV14"/>
<gene>
    <name evidence="2" type="ORF">JFN93_11210</name>
</gene>
<keyword evidence="3" id="KW-1185">Reference proteome</keyword>
<name>A0A8J7LV14_9BACT</name>
<dbReference type="EMBL" id="JAEMHM010000008">
    <property type="protein sequence ID" value="MBJ6725279.1"/>
    <property type="molecule type" value="Genomic_DNA"/>
</dbReference>
<evidence type="ECO:0000313" key="2">
    <source>
        <dbReference type="EMBL" id="MBJ6725279.1"/>
    </source>
</evidence>
<sequence length="118" mass="13649">MTVELNVLRDLADRVAIRLELGEFVMKGPRENIMEVESRVAWSAVAGQLHHEGYPLVPPEEYAEIYGLTPEQVMHRVEEEGTLFALYFEGHDETFVLVPLENRDDEERKDDDRSPIPR</sequence>
<feature type="region of interest" description="Disordered" evidence="1">
    <location>
        <begin position="99"/>
        <end position="118"/>
    </location>
</feature>
<protein>
    <submittedName>
        <fullName evidence="2">Uncharacterized protein</fullName>
    </submittedName>
</protein>
<organism evidence="2 3">
    <name type="scientific">Geomesophilobacter sediminis</name>
    <dbReference type="NCBI Taxonomy" id="2798584"/>
    <lineage>
        <taxon>Bacteria</taxon>
        <taxon>Pseudomonadati</taxon>
        <taxon>Thermodesulfobacteriota</taxon>
        <taxon>Desulfuromonadia</taxon>
        <taxon>Geobacterales</taxon>
        <taxon>Geobacteraceae</taxon>
        <taxon>Geomesophilobacter</taxon>
    </lineage>
</organism>
<reference evidence="2" key="1">
    <citation type="submission" date="2020-12" db="EMBL/GenBank/DDBJ databases">
        <title>Geomonas sp. Red875, isolated from river sediment.</title>
        <authorList>
            <person name="Xu Z."/>
            <person name="Zhang Z."/>
            <person name="Masuda Y."/>
            <person name="Itoh H."/>
            <person name="Senoo K."/>
        </authorList>
    </citation>
    <scope>NUCLEOTIDE SEQUENCE</scope>
    <source>
        <strain evidence="2">Red875</strain>
    </source>
</reference>
<dbReference type="RefSeq" id="WP_199384167.1">
    <property type="nucleotide sequence ID" value="NZ_JAEMHM010000008.1"/>
</dbReference>
<comment type="caution">
    <text evidence="2">The sequence shown here is derived from an EMBL/GenBank/DDBJ whole genome shotgun (WGS) entry which is preliminary data.</text>
</comment>
<proteinExistence type="predicted"/>